<evidence type="ECO:0000256" key="4">
    <source>
        <dbReference type="ARBA" id="ARBA00022989"/>
    </source>
</evidence>
<feature type="transmembrane region" description="Helical" evidence="6">
    <location>
        <begin position="320"/>
        <end position="350"/>
    </location>
</feature>
<comment type="subcellular location">
    <subcellularLocation>
        <location evidence="1">Membrane</location>
        <topology evidence="1">Multi-pass membrane protein</topology>
    </subcellularLocation>
</comment>
<dbReference type="STRING" id="336292.SAMN05660710_01767"/>
<evidence type="ECO:0000256" key="1">
    <source>
        <dbReference type="ARBA" id="ARBA00004141"/>
    </source>
</evidence>
<dbReference type="GO" id="GO:0016020">
    <property type="term" value="C:membrane"/>
    <property type="evidence" value="ECO:0007669"/>
    <property type="project" value="UniProtKB-SubCell"/>
</dbReference>
<organism evidence="7 8">
    <name type="scientific">Paracoccus tibetensis</name>
    <dbReference type="NCBI Taxonomy" id="336292"/>
    <lineage>
        <taxon>Bacteria</taxon>
        <taxon>Pseudomonadati</taxon>
        <taxon>Pseudomonadota</taxon>
        <taxon>Alphaproteobacteria</taxon>
        <taxon>Rhodobacterales</taxon>
        <taxon>Paracoccaceae</taxon>
        <taxon>Paracoccus</taxon>
    </lineage>
</organism>
<feature type="transmembrane region" description="Helical" evidence="6">
    <location>
        <begin position="47"/>
        <end position="64"/>
    </location>
</feature>
<comment type="similarity">
    <text evidence="2">Belongs to the autoinducer-2 exporter (AI-2E) (TC 2.A.86) family.</text>
</comment>
<evidence type="ECO:0000256" key="2">
    <source>
        <dbReference type="ARBA" id="ARBA00009773"/>
    </source>
</evidence>
<keyword evidence="8" id="KW-1185">Reference proteome</keyword>
<dbReference type="Pfam" id="PF01594">
    <property type="entry name" value="AI-2E_transport"/>
    <property type="match status" value="1"/>
</dbReference>
<reference evidence="7 8" key="1">
    <citation type="submission" date="2016-10" db="EMBL/GenBank/DDBJ databases">
        <authorList>
            <person name="de Groot N.N."/>
        </authorList>
    </citation>
    <scope>NUCLEOTIDE SEQUENCE [LARGE SCALE GENOMIC DNA]</scope>
    <source>
        <strain evidence="7 8">CGMCC 1.8925</strain>
    </source>
</reference>
<keyword evidence="3 6" id="KW-0812">Transmembrane</keyword>
<evidence type="ECO:0000256" key="3">
    <source>
        <dbReference type="ARBA" id="ARBA00022692"/>
    </source>
</evidence>
<feature type="transmembrane region" description="Helical" evidence="6">
    <location>
        <begin position="157"/>
        <end position="187"/>
    </location>
</feature>
<accession>A0A1G5GI44</accession>
<dbReference type="Proteomes" id="UP000199502">
    <property type="component" value="Unassembled WGS sequence"/>
</dbReference>
<feature type="transmembrane region" description="Helical" evidence="6">
    <location>
        <begin position="286"/>
        <end position="308"/>
    </location>
</feature>
<dbReference type="PANTHER" id="PTHR21716">
    <property type="entry name" value="TRANSMEMBRANE PROTEIN"/>
    <property type="match status" value="1"/>
</dbReference>
<dbReference type="OrthoDB" id="5761230at2"/>
<dbReference type="EMBL" id="FMVT01000005">
    <property type="protein sequence ID" value="SCY50900.1"/>
    <property type="molecule type" value="Genomic_DNA"/>
</dbReference>
<evidence type="ECO:0000256" key="5">
    <source>
        <dbReference type="ARBA" id="ARBA00023136"/>
    </source>
</evidence>
<gene>
    <name evidence="7" type="ORF">SAMN05660710_01767</name>
</gene>
<dbReference type="PANTHER" id="PTHR21716:SF62">
    <property type="entry name" value="TRANSPORT PROTEIN YDBI-RELATED"/>
    <property type="match status" value="1"/>
</dbReference>
<dbReference type="RefSeq" id="WP_090742637.1">
    <property type="nucleotide sequence ID" value="NZ_FMVT01000005.1"/>
</dbReference>
<feature type="transmembrane region" description="Helical" evidence="6">
    <location>
        <begin position="261"/>
        <end position="279"/>
    </location>
</feature>
<protein>
    <submittedName>
        <fullName evidence="7">Predicted PurR-regulated permease PerM</fullName>
    </submittedName>
</protein>
<keyword evidence="4 6" id="KW-1133">Transmembrane helix</keyword>
<feature type="transmembrane region" description="Helical" evidence="6">
    <location>
        <begin position="231"/>
        <end position="255"/>
    </location>
</feature>
<feature type="transmembrane region" description="Helical" evidence="6">
    <location>
        <begin position="76"/>
        <end position="98"/>
    </location>
</feature>
<name>A0A1G5GI44_9RHOB</name>
<evidence type="ECO:0000313" key="8">
    <source>
        <dbReference type="Proteomes" id="UP000199502"/>
    </source>
</evidence>
<proteinExistence type="inferred from homology"/>
<dbReference type="AlphaFoldDB" id="A0A1G5GI44"/>
<evidence type="ECO:0000313" key="7">
    <source>
        <dbReference type="EMBL" id="SCY50900.1"/>
    </source>
</evidence>
<sequence>MHQPPPATPDPARPPSVAPERSLTTGTLVSAAFLVILAAAAFYWSNILLLFFASILIAIALRAGAQGIRRLVGLNVKIGVVVVLLLVVLALVGAGFLAGPAISDQFNELIDSLPEAWEGLNDWLAGTVPGDAIQSQLENAPDLEEGAGQMAERLPDIFGTIAGIVNMIVGSLFSIFLMLIVALYVAVEAETYRDGTLALVPPRHRGRAAEVMDEVTVKLGKWMGGQALDMLAVAVMAGIGLWALGVPLAFLLAVIAGLTNIVPIVGPFISGAIAVLFAFSQGFELAWQVALLFVVIQLIDGEIILPLIQRYAVRLPPALTVLAIMALSSLFGFIGVLLATPLLVVLIVLIRRIYVEDVLGDRADAGDNP</sequence>
<evidence type="ECO:0000256" key="6">
    <source>
        <dbReference type="SAM" id="Phobius"/>
    </source>
</evidence>
<dbReference type="GO" id="GO:0055085">
    <property type="term" value="P:transmembrane transport"/>
    <property type="evidence" value="ECO:0007669"/>
    <property type="project" value="TreeGrafter"/>
</dbReference>
<dbReference type="InterPro" id="IPR002549">
    <property type="entry name" value="AI-2E-like"/>
</dbReference>
<keyword evidence="5 6" id="KW-0472">Membrane</keyword>